<evidence type="ECO:0008006" key="3">
    <source>
        <dbReference type="Google" id="ProtNLM"/>
    </source>
</evidence>
<protein>
    <recommendedName>
        <fullName evidence="3">Restriction endonuclease</fullName>
    </recommendedName>
</protein>
<dbReference type="Proteomes" id="UP000482209">
    <property type="component" value="Unassembled WGS sequence"/>
</dbReference>
<reference evidence="1 2" key="1">
    <citation type="submission" date="2019-08" db="EMBL/GenBank/DDBJ databases">
        <title>In-depth cultivation of the pig gut microbiome towards novel bacterial diversity and tailored functional studies.</title>
        <authorList>
            <person name="Wylensek D."/>
            <person name="Hitch T.C.A."/>
            <person name="Clavel T."/>
        </authorList>
    </citation>
    <scope>NUCLEOTIDE SEQUENCE [LARGE SCALE GENOMIC DNA]</scope>
    <source>
        <strain evidence="1 2">WCA-693-APC-MOT-I</strain>
    </source>
</reference>
<dbReference type="PANTHER" id="PTHR38733:SF1">
    <property type="entry name" value="TYPE IV METHYL-DIRECTED RESTRICTION ENZYME ECOKMCRBC"/>
    <property type="match status" value="1"/>
</dbReference>
<dbReference type="InterPro" id="IPR019292">
    <property type="entry name" value="McrC"/>
</dbReference>
<comment type="caution">
    <text evidence="1">The sequence shown here is derived from an EMBL/GenBank/DDBJ whole genome shotgun (WGS) entry which is preliminary data.</text>
</comment>
<sequence length="441" mass="52789">MFHVKGMQMKKVYSICEYEYFTREKVTEDSRYCPLPSKIFDLLLDCILAYPIEKNKIQTFFLVTQKRRVGTVIQATNYVGTFLLKNGVGIEILPKIVEDHTLHKENRKIFLQMLMEVWKLPIKKVEKASLQAEKNGFFWWFITIFLKETEILVKQGLSSEYHLEESNENFLKGKLLFSKQITKNSVHQEHFYVEKDVFNEDRPENRLIKATLLKVNKVADSKNKARIKRLLSYFYQIDPSFQVEKDFGLCKKDRSSKRYNTVLEWCQIFLNRKKFGMFYGNEKFLSLFFPMDQLFEQYVAKQIYQFFYKKQYTVKTQIKGTYLLEIRSNSLKTNCEEMKGCFELIPDIAIWKGKKLILLDTKWKLLNIEKRNYGITQDDIYQMFAYGVRYQAKKVLMLYPKREKLQEEIIFNSKNNVEIKVVWVDLLHMDQTLESIRKEIE</sequence>
<proteinExistence type="predicted"/>
<accession>A0A6L5XVZ0</accession>
<gene>
    <name evidence="1" type="ORF">FYJ58_01240</name>
</gene>
<evidence type="ECO:0000313" key="2">
    <source>
        <dbReference type="Proteomes" id="UP000482209"/>
    </source>
</evidence>
<evidence type="ECO:0000313" key="1">
    <source>
        <dbReference type="EMBL" id="MSS62518.1"/>
    </source>
</evidence>
<dbReference type="AlphaFoldDB" id="A0A6L5XVZ0"/>
<dbReference type="PANTHER" id="PTHR38733">
    <property type="entry name" value="PROTEIN MCRC"/>
    <property type="match status" value="1"/>
</dbReference>
<dbReference type="Pfam" id="PF10117">
    <property type="entry name" value="McrBC"/>
    <property type="match status" value="1"/>
</dbReference>
<dbReference type="EMBL" id="VUMT01000001">
    <property type="protein sequence ID" value="MSS62518.1"/>
    <property type="molecule type" value="Genomic_DNA"/>
</dbReference>
<organism evidence="1 2">
    <name type="scientific">Velocimicrobium porci</name>
    <dbReference type="NCBI Taxonomy" id="2606634"/>
    <lineage>
        <taxon>Bacteria</taxon>
        <taxon>Bacillati</taxon>
        <taxon>Bacillota</taxon>
        <taxon>Clostridia</taxon>
        <taxon>Lachnospirales</taxon>
        <taxon>Lachnospiraceae</taxon>
        <taxon>Velocimicrobium</taxon>
    </lineage>
</organism>
<name>A0A6L5XVZ0_9FIRM</name>
<keyword evidence="2" id="KW-1185">Reference proteome</keyword>